<sequence length="137" mass="14617">MNVLRCLAIALGLLCPIVAQADALHDRFQGMDANHDGRLDPREHAAAAQAMFKQLDADLDGSVSVDEMRLARQAMDEPASPGQVRQAIATMDDNGDGQVDADEHRAMAQARFARADANHDGVVTEAEMRQAPGPAAS</sequence>
<feature type="domain" description="EF-hand" evidence="4">
    <location>
        <begin position="79"/>
        <end position="114"/>
    </location>
</feature>
<dbReference type="PANTHER" id="PTHR10827:SF98">
    <property type="entry name" value="45 KDA CALCIUM-BINDING PROTEIN"/>
    <property type="match status" value="1"/>
</dbReference>
<evidence type="ECO:0000256" key="2">
    <source>
        <dbReference type="ARBA" id="ARBA00022737"/>
    </source>
</evidence>
<gene>
    <name evidence="5" type="ordered locus">DSC_15060</name>
</gene>
<keyword evidence="1" id="KW-0479">Metal-binding</keyword>
<keyword evidence="2" id="KW-0677">Repeat</keyword>
<dbReference type="HOGENOM" id="CLU_091273_2_1_6"/>
<organism evidence="5 6">
    <name type="scientific">Pseudoxanthomonas spadix (strain BD-a59)</name>
    <dbReference type="NCBI Taxonomy" id="1045855"/>
    <lineage>
        <taxon>Bacteria</taxon>
        <taxon>Pseudomonadati</taxon>
        <taxon>Pseudomonadota</taxon>
        <taxon>Gammaproteobacteria</taxon>
        <taxon>Lysobacterales</taxon>
        <taxon>Lysobacteraceae</taxon>
        <taxon>Pseudoxanthomonas</taxon>
    </lineage>
</organism>
<dbReference type="InterPro" id="IPR018247">
    <property type="entry name" value="EF_Hand_1_Ca_BS"/>
</dbReference>
<dbReference type="Pfam" id="PF13499">
    <property type="entry name" value="EF-hand_7"/>
    <property type="match status" value="1"/>
</dbReference>
<dbReference type="KEGG" id="psd:DSC_15060"/>
<dbReference type="CDD" id="cd00051">
    <property type="entry name" value="EFh"/>
    <property type="match status" value="1"/>
</dbReference>
<dbReference type="OrthoDB" id="6089795at2"/>
<evidence type="ECO:0000259" key="4">
    <source>
        <dbReference type="PROSITE" id="PS50222"/>
    </source>
</evidence>
<dbReference type="PANTHER" id="PTHR10827">
    <property type="entry name" value="RETICULOCALBIN"/>
    <property type="match status" value="1"/>
</dbReference>
<evidence type="ECO:0000313" key="5">
    <source>
        <dbReference type="EMBL" id="AER57656.1"/>
    </source>
</evidence>
<dbReference type="InterPro" id="IPR011992">
    <property type="entry name" value="EF-hand-dom_pair"/>
</dbReference>
<dbReference type="STRING" id="1045855.DSC_15060"/>
<protein>
    <recommendedName>
        <fullName evidence="4">EF-hand domain-containing protein</fullName>
    </recommendedName>
</protein>
<evidence type="ECO:0000313" key="6">
    <source>
        <dbReference type="Proteomes" id="UP000005870"/>
    </source>
</evidence>
<keyword evidence="3" id="KW-0732">Signal</keyword>
<feature type="domain" description="EF-hand" evidence="4">
    <location>
        <begin position="43"/>
        <end position="78"/>
    </location>
</feature>
<dbReference type="PROSITE" id="PS00018">
    <property type="entry name" value="EF_HAND_1"/>
    <property type="match status" value="1"/>
</dbReference>
<proteinExistence type="predicted"/>
<dbReference type="Proteomes" id="UP000005870">
    <property type="component" value="Chromosome"/>
</dbReference>
<dbReference type="InterPro" id="IPR002048">
    <property type="entry name" value="EF_hand_dom"/>
</dbReference>
<dbReference type="EMBL" id="CP003093">
    <property type="protein sequence ID" value="AER57656.1"/>
    <property type="molecule type" value="Genomic_DNA"/>
</dbReference>
<dbReference type="GO" id="GO:0017156">
    <property type="term" value="P:calcium-ion regulated exocytosis"/>
    <property type="evidence" value="ECO:0007669"/>
    <property type="project" value="TreeGrafter"/>
</dbReference>
<evidence type="ECO:0000256" key="3">
    <source>
        <dbReference type="SAM" id="SignalP"/>
    </source>
</evidence>
<dbReference type="Gene3D" id="1.10.238.10">
    <property type="entry name" value="EF-hand"/>
    <property type="match status" value="2"/>
</dbReference>
<dbReference type="Pfam" id="PF13202">
    <property type="entry name" value="EF-hand_5"/>
    <property type="match status" value="2"/>
</dbReference>
<keyword evidence="6" id="KW-1185">Reference proteome</keyword>
<dbReference type="eggNOG" id="COG5126">
    <property type="taxonomic scope" value="Bacteria"/>
</dbReference>
<dbReference type="PROSITE" id="PS50222">
    <property type="entry name" value="EF_HAND_2"/>
    <property type="match status" value="2"/>
</dbReference>
<reference evidence="5 6" key="1">
    <citation type="journal article" date="2012" name="J. Bacteriol.">
        <title>Complete Genome Sequence of the BTEX-Degrading Bacterium Pseudoxanthomonas spadix BD-a59.</title>
        <authorList>
            <person name="Lee S.H."/>
            <person name="Jin H.M."/>
            <person name="Lee H.J."/>
            <person name="Kim J.M."/>
            <person name="Jeon C.O."/>
        </authorList>
    </citation>
    <scope>NUCLEOTIDE SEQUENCE [LARGE SCALE GENOMIC DNA]</scope>
    <source>
        <strain evidence="5 6">BD-a59</strain>
    </source>
</reference>
<feature type="signal peptide" evidence="3">
    <location>
        <begin position="1"/>
        <end position="21"/>
    </location>
</feature>
<name>G7UVZ8_PSEUP</name>
<dbReference type="SMART" id="SM00054">
    <property type="entry name" value="EFh"/>
    <property type="match status" value="2"/>
</dbReference>
<dbReference type="SUPFAM" id="SSF47473">
    <property type="entry name" value="EF-hand"/>
    <property type="match status" value="1"/>
</dbReference>
<dbReference type="RefSeq" id="WP_014161829.1">
    <property type="nucleotide sequence ID" value="NC_016147.2"/>
</dbReference>
<dbReference type="GO" id="GO:0005509">
    <property type="term" value="F:calcium ion binding"/>
    <property type="evidence" value="ECO:0007669"/>
    <property type="project" value="InterPro"/>
</dbReference>
<dbReference type="AlphaFoldDB" id="G7UVZ8"/>
<feature type="chain" id="PRO_5003504480" description="EF-hand domain-containing protein" evidence="3">
    <location>
        <begin position="22"/>
        <end position="137"/>
    </location>
</feature>
<evidence type="ECO:0000256" key="1">
    <source>
        <dbReference type="ARBA" id="ARBA00022723"/>
    </source>
</evidence>
<accession>G7UVZ8</accession>